<gene>
    <name evidence="2" type="primary">orf265</name>
</gene>
<evidence type="ECO:0000256" key="1">
    <source>
        <dbReference type="SAM" id="Phobius"/>
    </source>
</evidence>
<keyword evidence="2" id="KW-0934">Plastid</keyword>
<dbReference type="AlphaFoldDB" id="A0A896SPV2"/>
<evidence type="ECO:0000313" key="2">
    <source>
        <dbReference type="EMBL" id="QSD57092.1"/>
    </source>
</evidence>
<protein>
    <submittedName>
        <fullName evidence="2">Uncharacterized protein</fullName>
    </submittedName>
</protein>
<dbReference type="RefSeq" id="YP_010170951.1">
    <property type="nucleotide sequence ID" value="NC_057618.1"/>
</dbReference>
<proteinExistence type="predicted"/>
<reference evidence="2" key="1">
    <citation type="submission" date="2020-11" db="EMBL/GenBank/DDBJ databases">
        <authorList>
            <person name="Paiano M.O."/>
        </authorList>
    </citation>
    <scope>NUCLEOTIDE SEQUENCE</scope>
</reference>
<dbReference type="GeneID" id="67279460"/>
<keyword evidence="1" id="KW-0812">Transmembrane</keyword>
<feature type="transmembrane region" description="Helical" evidence="1">
    <location>
        <begin position="70"/>
        <end position="91"/>
    </location>
</feature>
<feature type="transmembrane region" description="Helical" evidence="1">
    <location>
        <begin position="136"/>
        <end position="157"/>
    </location>
</feature>
<feature type="transmembrane region" description="Helical" evidence="1">
    <location>
        <begin position="30"/>
        <end position="58"/>
    </location>
</feature>
<geneLocation type="chloroplast" evidence="2"/>
<keyword evidence="2" id="KW-0150">Chloroplast</keyword>
<keyword evidence="1" id="KW-0472">Membrane</keyword>
<name>A0A896SPV2_9FLOR</name>
<organism evidence="2">
    <name type="scientific">Chondria tumulosa</name>
    <dbReference type="NCBI Taxonomy" id="2740715"/>
    <lineage>
        <taxon>Eukaryota</taxon>
        <taxon>Rhodophyta</taxon>
        <taxon>Florideophyceae</taxon>
        <taxon>Rhodymeniophycidae</taxon>
        <taxon>Ceramiales</taxon>
        <taxon>Rhodomelaceae</taxon>
        <taxon>Chondrieae</taxon>
        <taxon>Chondria</taxon>
    </lineage>
</organism>
<dbReference type="EMBL" id="MW309501">
    <property type="protein sequence ID" value="QSD57092.1"/>
    <property type="molecule type" value="Genomic_DNA"/>
</dbReference>
<accession>A0A896SPV2</accession>
<sequence>MIFLKKTYLNKYVYSPYTKYHKINPYIKIYIIYSILNVGLYINIYKIILIIGLVFTLLNRLFFPKYLKIFELNITINYSLYLIYTCILNQISEYLDISNNNIIIYQVFLPYYLKIKFKHFIYRIKYFHISYYLQKYMIKTMFIYILYSIILEVIFIFTRYQIILEIFIGNFNKINLLQSIRSNIYNLNLFLGYKFLERMITKLSDTTISLKIKRSYLTNYFKLNLKTMFFQYYNFIINEENSFSLTIWNRNIKKDYFKNIKYFYY</sequence>
<keyword evidence="1" id="KW-1133">Transmembrane helix</keyword>